<keyword evidence="10" id="KW-1185">Reference proteome</keyword>
<sequence>MSYVQASTSSSRVFESGDSEHDPADDSSSFYVQALYAYSGVDTSCISFRAGDVIEVLSTLSSGWWDGVLCEHKIRGWFPSNYVQRLDEQDARWARQQMSGWWQGDESGDDFEEQRFSRPGQGPTSGILEARKNSTSTSASIEEFLARASMGDDDSTTSFSEGGDIFSEIAAAARAEVAGAGAGGRKMPMSRGDGYVRGSDRDVDREDGDDADGDDEQDYWVPKVTHRGQLFYFNSRTGETSRDMPIDGRGDGIRIDPSEFALDDDERKALNKSRARSTTSKPRNGRRPSSTTFSTAWGSTLGAASFMTSKRDRTSMGDASILSAWTERPSLADDGEQSDGSQRVSVYSQRSRQTTARSARDTTAAAAASGVPVAEVNELENGGEFDAKAMEEQIAAALEQATRELDKRRSTKSSKKPSKRTVSTAQLLEPPPPPLLSHLEAAITEALHHLSELVGEQGTTGSGDASASLDPEPEREALAQRSDEVVAAVRNLLHACGILEHPLLRLADPAEPSSTSDNLTSTSPGIANEIRGGFSRKLVLSTVAQLELRPSTRRLTSTLSKMVLAVRAVWGLLETIPADQVLAVDDVIAASTDETDDLTRQEQLRQQVIANWARARVTRYEIEIKLRHEVLASTKDVHASVVIFLNEYDRIVKSNMVNEEGAPLALVRAPKAVTGSLRTNAAALLLPGGGFGGNWRGNGFVTLPSPHTTPNLATNGTEPSSSSPRLIYAYPARPISAETVESVSKGSETIHLKSKALRTLVEALRGLLEEAALLDLMREAGQLQCGIASFLRSIEDIDIASGVDIELANDAGPSSRGDNDSSVARDSMSIKSGHELAAEAKNEAPSSGQYRASVIEAKPLLAKFEVSKQMLYDIAPRLLCALQGLCVLGQASAPASEASSGPQLPSLAPLSLHAPPSLAAVGTKSLLEVLEDLATAVANSTLTLVELSAIAEVQSSAPPSLRPNRMTQRSSTPLDSDTASISGSSCQDSLPHQSPRKFDALPSQSPASSRHSILPDSFGFSIGRRSKAPSTHSRESADSDFFFSGSNAGTGRTSSSKTRSSLKQLLTSAGLRRGSVATSVSDHYSQELPRSTVPSSPSKPYMPSTPLSKLAKLTGESNYPTSLSLASVAETVPPWLGPDYGPDEVSYNMEGQIRGATLRALVVAGTSHEGRVDGNYLSAFLMTYRTFCTSHQLLDLLIERYKIPMPEGLTPDQQKIWETRKFKPVRARVANLIKSWVREYMDYDERDPDLLRRIATFASVTMSDPVQSPQIIKVVDERLSGQAPRPMGSLAPGPLPPSIVPRSFRKLRFLDIDPLELARQLTIMDSRLFAKITTQECLGKAWPKEFGSDAPNISAMIDMSNAVTRWVTETILLQEDLKKRAAIVKHFILVAERCFTLNNFSTLIHIIAGLNSTPIHRLRRTWEQVNQKSIYQLGIMNNVMRPDKNYKEYREQLRQVAPPCVPFLGVYLTDWTFIGDGNPDMLRERPHQINFNKRQKASELILMIKLHQATSYNLAAVPSLAKYIEDHLFPSHADPATDDQRLYELSLLREPRERDDEKIARLLSESGFL</sequence>
<feature type="region of interest" description="Disordered" evidence="5">
    <location>
        <begin position="402"/>
        <end position="433"/>
    </location>
</feature>
<dbReference type="SMART" id="SM00326">
    <property type="entry name" value="SH3"/>
    <property type="match status" value="1"/>
</dbReference>
<feature type="domain" description="Ras-GEF" evidence="7">
    <location>
        <begin position="1313"/>
        <end position="1552"/>
    </location>
</feature>
<dbReference type="CDD" id="cd06224">
    <property type="entry name" value="REM"/>
    <property type="match status" value="1"/>
</dbReference>
<dbReference type="InterPro" id="IPR036964">
    <property type="entry name" value="RASGEF_cat_dom_sf"/>
</dbReference>
<feature type="region of interest" description="Disordered" evidence="5">
    <location>
        <begin position="456"/>
        <end position="478"/>
    </location>
</feature>
<evidence type="ECO:0000256" key="2">
    <source>
        <dbReference type="ARBA" id="ARBA00022658"/>
    </source>
</evidence>
<dbReference type="InterPro" id="IPR001452">
    <property type="entry name" value="SH3_domain"/>
</dbReference>
<evidence type="ECO:0000256" key="5">
    <source>
        <dbReference type="SAM" id="MobiDB-lite"/>
    </source>
</evidence>
<protein>
    <submittedName>
        <fullName evidence="9">BQ2448_1122 protein</fullName>
    </submittedName>
</protein>
<evidence type="ECO:0000313" key="9">
    <source>
        <dbReference type="EMBL" id="SCV69728.1"/>
    </source>
</evidence>
<gene>
    <name evidence="9" type="ORF">BQ2448_1122</name>
</gene>
<dbReference type="SMART" id="SM00229">
    <property type="entry name" value="RasGEFN"/>
    <property type="match status" value="1"/>
</dbReference>
<feature type="region of interest" description="Disordered" evidence="5">
    <location>
        <begin position="327"/>
        <end position="362"/>
    </location>
</feature>
<feature type="region of interest" description="Disordered" evidence="5">
    <location>
        <begin position="955"/>
        <end position="1061"/>
    </location>
</feature>
<dbReference type="CDD" id="cd11883">
    <property type="entry name" value="SH3_Sdc25"/>
    <property type="match status" value="1"/>
</dbReference>
<feature type="domain" description="SH3" evidence="6">
    <location>
        <begin position="27"/>
        <end position="88"/>
    </location>
</feature>
<dbReference type="SUPFAM" id="SSF50044">
    <property type="entry name" value="SH3-domain"/>
    <property type="match status" value="1"/>
</dbReference>
<keyword evidence="2 3" id="KW-0344">Guanine-nucleotide releasing factor</keyword>
<dbReference type="CDD" id="cd00155">
    <property type="entry name" value="RasGEF"/>
    <property type="match status" value="1"/>
</dbReference>
<feature type="region of interest" description="Disordered" evidence="5">
    <location>
        <begin position="102"/>
        <end position="135"/>
    </location>
</feature>
<organism evidence="9 10">
    <name type="scientific">Microbotryum intermedium</name>
    <dbReference type="NCBI Taxonomy" id="269621"/>
    <lineage>
        <taxon>Eukaryota</taxon>
        <taxon>Fungi</taxon>
        <taxon>Dikarya</taxon>
        <taxon>Basidiomycota</taxon>
        <taxon>Pucciniomycotina</taxon>
        <taxon>Microbotryomycetes</taxon>
        <taxon>Microbotryales</taxon>
        <taxon>Microbotryaceae</taxon>
        <taxon>Microbotryum</taxon>
    </lineage>
</organism>
<evidence type="ECO:0000259" key="8">
    <source>
        <dbReference type="PROSITE" id="PS50212"/>
    </source>
</evidence>
<dbReference type="Gene3D" id="1.20.870.10">
    <property type="entry name" value="Son of sevenless (SoS) protein Chain: S domain 1"/>
    <property type="match status" value="1"/>
</dbReference>
<dbReference type="GO" id="GO:0005085">
    <property type="term" value="F:guanyl-nucleotide exchange factor activity"/>
    <property type="evidence" value="ECO:0007669"/>
    <property type="project" value="UniProtKB-KW"/>
</dbReference>
<dbReference type="PANTHER" id="PTHR23113:SF368">
    <property type="entry name" value="CELL DIVISION CONTROL PROTEIN 25"/>
    <property type="match status" value="1"/>
</dbReference>
<evidence type="ECO:0000256" key="1">
    <source>
        <dbReference type="ARBA" id="ARBA00022443"/>
    </source>
</evidence>
<evidence type="ECO:0000256" key="3">
    <source>
        <dbReference type="PROSITE-ProRule" id="PRU00168"/>
    </source>
</evidence>
<dbReference type="GO" id="GO:0005886">
    <property type="term" value="C:plasma membrane"/>
    <property type="evidence" value="ECO:0007669"/>
    <property type="project" value="TreeGrafter"/>
</dbReference>
<feature type="compositionally biased region" description="Acidic residues" evidence="5">
    <location>
        <begin position="205"/>
        <end position="218"/>
    </location>
</feature>
<evidence type="ECO:0000313" key="10">
    <source>
        <dbReference type="Proteomes" id="UP000198372"/>
    </source>
</evidence>
<feature type="region of interest" description="Disordered" evidence="5">
    <location>
        <begin position="236"/>
        <end position="296"/>
    </location>
</feature>
<dbReference type="InterPro" id="IPR000651">
    <property type="entry name" value="Ras-like_Gua-exchang_fac_N"/>
</dbReference>
<evidence type="ECO:0000256" key="4">
    <source>
        <dbReference type="PROSITE-ProRule" id="PRU00192"/>
    </source>
</evidence>
<reference evidence="10" key="1">
    <citation type="submission" date="2016-09" db="EMBL/GenBank/DDBJ databases">
        <authorList>
            <person name="Jeantristanb JTB J.-T."/>
            <person name="Ricardo R."/>
        </authorList>
    </citation>
    <scope>NUCLEOTIDE SEQUENCE [LARGE SCALE GENOMIC DNA]</scope>
</reference>
<dbReference type="PROSITE" id="PS50212">
    <property type="entry name" value="RASGEF_NTER"/>
    <property type="match status" value="1"/>
</dbReference>
<proteinExistence type="predicted"/>
<dbReference type="Gene3D" id="2.30.30.40">
    <property type="entry name" value="SH3 Domains"/>
    <property type="match status" value="1"/>
</dbReference>
<accession>A0A238FF22</accession>
<dbReference type="Gene3D" id="1.10.840.10">
    <property type="entry name" value="Ras guanine-nucleotide exchange factors catalytic domain"/>
    <property type="match status" value="1"/>
</dbReference>
<dbReference type="Proteomes" id="UP000198372">
    <property type="component" value="Unassembled WGS sequence"/>
</dbReference>
<feature type="compositionally biased region" description="Low complexity" evidence="5">
    <location>
        <begin position="1049"/>
        <end position="1061"/>
    </location>
</feature>
<feature type="compositionally biased region" description="Polar residues" evidence="5">
    <location>
        <begin position="1002"/>
        <end position="1011"/>
    </location>
</feature>
<dbReference type="InterPro" id="IPR023578">
    <property type="entry name" value="Ras_GEF_dom_sf"/>
</dbReference>
<feature type="domain" description="N-terminal Ras-GEF" evidence="8">
    <location>
        <begin position="1149"/>
        <end position="1283"/>
    </location>
</feature>
<dbReference type="InterPro" id="IPR057827">
    <property type="entry name" value="WW_fungi"/>
</dbReference>
<keyword evidence="1 4" id="KW-0728">SH3 domain</keyword>
<dbReference type="Pfam" id="PF00618">
    <property type="entry name" value="RasGEF_N"/>
    <property type="match status" value="1"/>
</dbReference>
<feature type="region of interest" description="Disordered" evidence="5">
    <location>
        <begin position="808"/>
        <end position="827"/>
    </location>
</feature>
<dbReference type="Pfam" id="PF00018">
    <property type="entry name" value="SH3_1"/>
    <property type="match status" value="1"/>
</dbReference>
<feature type="region of interest" description="Disordered" evidence="5">
    <location>
        <begin position="1"/>
        <end position="25"/>
    </location>
</feature>
<dbReference type="SMART" id="SM00147">
    <property type="entry name" value="RasGEF"/>
    <property type="match status" value="1"/>
</dbReference>
<dbReference type="InterPro" id="IPR008937">
    <property type="entry name" value="Ras-like_GEF"/>
</dbReference>
<name>A0A238FF22_9BASI</name>
<dbReference type="Pfam" id="PF23518">
    <property type="entry name" value="WW_2"/>
    <property type="match status" value="1"/>
</dbReference>
<dbReference type="GO" id="GO:0007265">
    <property type="term" value="P:Ras protein signal transduction"/>
    <property type="evidence" value="ECO:0007669"/>
    <property type="project" value="TreeGrafter"/>
</dbReference>
<feature type="compositionally biased region" description="Low complexity" evidence="5">
    <location>
        <begin position="341"/>
        <end position="362"/>
    </location>
</feature>
<feature type="region of interest" description="Disordered" evidence="5">
    <location>
        <begin position="179"/>
        <end position="218"/>
    </location>
</feature>
<feature type="compositionally biased region" description="Basic residues" evidence="5">
    <location>
        <begin position="409"/>
        <end position="419"/>
    </location>
</feature>
<feature type="compositionally biased region" description="Polar residues" evidence="5">
    <location>
        <begin position="1"/>
        <end position="13"/>
    </location>
</feature>
<feature type="compositionally biased region" description="Polar residues" evidence="5">
    <location>
        <begin position="1077"/>
        <end position="1098"/>
    </location>
</feature>
<feature type="region of interest" description="Disordered" evidence="5">
    <location>
        <begin position="1077"/>
        <end position="1107"/>
    </location>
</feature>
<dbReference type="PROSITE" id="PS50009">
    <property type="entry name" value="RASGEF_CAT"/>
    <property type="match status" value="1"/>
</dbReference>
<evidence type="ECO:0000259" key="6">
    <source>
        <dbReference type="PROSITE" id="PS50002"/>
    </source>
</evidence>
<feature type="compositionally biased region" description="Polar residues" evidence="5">
    <location>
        <begin position="276"/>
        <end position="296"/>
    </location>
</feature>
<feature type="compositionally biased region" description="Polar residues" evidence="5">
    <location>
        <begin position="965"/>
        <end position="992"/>
    </location>
</feature>
<feature type="compositionally biased region" description="Basic and acidic residues" evidence="5">
    <location>
        <begin position="239"/>
        <end position="257"/>
    </location>
</feature>
<dbReference type="InterPro" id="IPR036028">
    <property type="entry name" value="SH3-like_dom_sf"/>
</dbReference>
<dbReference type="STRING" id="269621.A0A238FF22"/>
<dbReference type="PROSITE" id="PS50002">
    <property type="entry name" value="SH3"/>
    <property type="match status" value="1"/>
</dbReference>
<dbReference type="EMBL" id="FMSP01000005">
    <property type="protein sequence ID" value="SCV69728.1"/>
    <property type="molecule type" value="Genomic_DNA"/>
</dbReference>
<dbReference type="PANTHER" id="PTHR23113">
    <property type="entry name" value="GUANINE NUCLEOTIDE EXCHANGE FACTOR"/>
    <property type="match status" value="1"/>
</dbReference>
<dbReference type="SUPFAM" id="SSF48366">
    <property type="entry name" value="Ras GEF"/>
    <property type="match status" value="1"/>
</dbReference>
<dbReference type="OrthoDB" id="546434at2759"/>
<evidence type="ECO:0000259" key="7">
    <source>
        <dbReference type="PROSITE" id="PS50009"/>
    </source>
</evidence>
<dbReference type="Pfam" id="PF00617">
    <property type="entry name" value="RasGEF"/>
    <property type="match status" value="1"/>
</dbReference>
<dbReference type="InterPro" id="IPR001895">
    <property type="entry name" value="RASGEF_cat_dom"/>
</dbReference>